<protein>
    <submittedName>
        <fullName evidence="1">Uncharacterized protein</fullName>
    </submittedName>
</protein>
<gene>
    <name evidence="1" type="ORF">OBBRIDRAFT_439796</name>
</gene>
<dbReference type="EMBL" id="KV722728">
    <property type="protein sequence ID" value="OCH84079.1"/>
    <property type="molecule type" value="Genomic_DNA"/>
</dbReference>
<keyword evidence="2" id="KW-1185">Reference proteome</keyword>
<dbReference type="AlphaFoldDB" id="A0A8E2AIJ8"/>
<evidence type="ECO:0000313" key="1">
    <source>
        <dbReference type="EMBL" id="OCH84079.1"/>
    </source>
</evidence>
<name>A0A8E2AIJ8_9APHY</name>
<reference evidence="1 2" key="1">
    <citation type="submission" date="2016-07" db="EMBL/GenBank/DDBJ databases">
        <title>Draft genome of the white-rot fungus Obba rivulosa 3A-2.</title>
        <authorList>
            <consortium name="DOE Joint Genome Institute"/>
            <person name="Miettinen O."/>
            <person name="Riley R."/>
            <person name="Acob R."/>
            <person name="Barry K."/>
            <person name="Cullen D."/>
            <person name="De Vries R."/>
            <person name="Hainaut M."/>
            <person name="Hatakka A."/>
            <person name="Henrissat B."/>
            <person name="Hilden K."/>
            <person name="Kuo R."/>
            <person name="Labutti K."/>
            <person name="Lipzen A."/>
            <person name="Makela M.R."/>
            <person name="Sandor L."/>
            <person name="Spatafora J.W."/>
            <person name="Grigoriev I.V."/>
            <person name="Hibbett D.S."/>
        </authorList>
    </citation>
    <scope>NUCLEOTIDE SEQUENCE [LARGE SCALE GENOMIC DNA]</scope>
    <source>
        <strain evidence="1 2">3A-2</strain>
    </source>
</reference>
<dbReference type="Proteomes" id="UP000250043">
    <property type="component" value="Unassembled WGS sequence"/>
</dbReference>
<evidence type="ECO:0000313" key="2">
    <source>
        <dbReference type="Proteomes" id="UP000250043"/>
    </source>
</evidence>
<organism evidence="1 2">
    <name type="scientific">Obba rivulosa</name>
    <dbReference type="NCBI Taxonomy" id="1052685"/>
    <lineage>
        <taxon>Eukaryota</taxon>
        <taxon>Fungi</taxon>
        <taxon>Dikarya</taxon>
        <taxon>Basidiomycota</taxon>
        <taxon>Agaricomycotina</taxon>
        <taxon>Agaricomycetes</taxon>
        <taxon>Polyporales</taxon>
        <taxon>Gelatoporiaceae</taxon>
        <taxon>Obba</taxon>
    </lineage>
</organism>
<accession>A0A8E2AIJ8</accession>
<dbReference type="OrthoDB" id="2998325at2759"/>
<proteinExistence type="predicted"/>
<sequence>MSTASGSISRVANDETKFTATFTVNGLRNIFTGNLSESMPTFTSSSATLKYSSIDDLTGTRVFTGVIGATTLKLTFGDGPVITADLSSSIGMAFSVNGSGNWEEN</sequence>